<dbReference type="PROSITE" id="PS50850">
    <property type="entry name" value="MFS"/>
    <property type="match status" value="1"/>
</dbReference>
<evidence type="ECO:0000259" key="7">
    <source>
        <dbReference type="PROSITE" id="PS50850"/>
    </source>
</evidence>
<dbReference type="AlphaFoldDB" id="A0A2S8BF61"/>
<feature type="transmembrane region" description="Helical" evidence="6">
    <location>
        <begin position="56"/>
        <end position="72"/>
    </location>
</feature>
<keyword evidence="2" id="KW-0813">Transport</keyword>
<dbReference type="InterPro" id="IPR020846">
    <property type="entry name" value="MFS_dom"/>
</dbReference>
<evidence type="ECO:0000256" key="5">
    <source>
        <dbReference type="ARBA" id="ARBA00023136"/>
    </source>
</evidence>
<reference evidence="8 9" key="1">
    <citation type="journal article" date="2017" name="Int. J. Syst. Evol. Microbiol.">
        <title>Mycobacterium talmoniae sp. nov., a slowly growing mycobacterium isolated from human respiratory samples.</title>
        <authorList>
            <person name="Davidson R.M."/>
            <person name="DeGroote M.A."/>
            <person name="Marola J.L."/>
            <person name="Buss S."/>
            <person name="Jones V."/>
            <person name="McNeil M.R."/>
            <person name="Freifeld A.G."/>
            <person name="Elaine Epperson L."/>
            <person name="Hasan N.A."/>
            <person name="Jackson M."/>
            <person name="Iwen P.C."/>
            <person name="Salfinger M."/>
            <person name="Strong M."/>
        </authorList>
    </citation>
    <scope>NUCLEOTIDE SEQUENCE [LARGE SCALE GENOMIC DNA]</scope>
    <source>
        <strain evidence="8 9">ATCC BAA-2683</strain>
    </source>
</reference>
<dbReference type="CDD" id="cd17321">
    <property type="entry name" value="MFS_MMR_MDR_like"/>
    <property type="match status" value="1"/>
</dbReference>
<dbReference type="InterPro" id="IPR011701">
    <property type="entry name" value="MFS"/>
</dbReference>
<sequence>MDARVVDRKAGKTAWAILAAMGVASFGAALLFSTAIGPALPAIKTDLNLSLAEQTWTITAYTLAFGVALVAGGRMGDVIGEAKIIVTGFIVFGAGLVLSAVAISGLVIISGRAIQGVGVGICAPATLSIVVNTFPIARRGFAIGVWGFAHGLGTFAGPLFTAWMMRIASWRAVFWAALLLAALVIVITMLATRGYKSVPAQGKYDWAGLLIGGTGITLITYVLQNSSGNLTAATLGALLAAGVVLLCVFTYAEKRTASPLVDFSLWRERLFLVGCVGNAAVGFIYIPFLTFVGSLLFIDVLGYSPTRAGWVIVMTTGVCMLCQPPAGRWVDKVGPGLPITAALALQALALAWIGASFGPVTTVAHMAAPLTLMGIGVGIALPACNTAAMSAVDTKRAGMGSGVMQMAFSIAASLGMALVTSVAGVSGGAKSAARPGQHTEFHELADRYANAVQHGKFAQANDILATLPSDSADAIKRAAAATLSSVITMSMLVLAPLALAAALFTWVIVGRRRVPDCTELTEP</sequence>
<dbReference type="PANTHER" id="PTHR42718">
    <property type="entry name" value="MAJOR FACILITATOR SUPERFAMILY MULTIDRUG TRANSPORTER MFSC"/>
    <property type="match status" value="1"/>
</dbReference>
<feature type="transmembrane region" description="Helical" evidence="6">
    <location>
        <begin position="141"/>
        <end position="160"/>
    </location>
</feature>
<dbReference type="Gene3D" id="1.20.1250.20">
    <property type="entry name" value="MFS general substrate transporter like domains"/>
    <property type="match status" value="1"/>
</dbReference>
<feature type="transmembrane region" description="Helical" evidence="6">
    <location>
        <begin position="486"/>
        <end position="509"/>
    </location>
</feature>
<proteinExistence type="predicted"/>
<feature type="transmembrane region" description="Helical" evidence="6">
    <location>
        <begin position="270"/>
        <end position="298"/>
    </location>
</feature>
<dbReference type="InterPro" id="IPR036259">
    <property type="entry name" value="MFS_trans_sf"/>
</dbReference>
<feature type="transmembrane region" description="Helical" evidence="6">
    <location>
        <begin position="337"/>
        <end position="357"/>
    </location>
</feature>
<feature type="transmembrane region" description="Helical" evidence="6">
    <location>
        <begin position="14"/>
        <end position="36"/>
    </location>
</feature>
<accession>A0A2S8BF61</accession>
<evidence type="ECO:0000256" key="2">
    <source>
        <dbReference type="ARBA" id="ARBA00022448"/>
    </source>
</evidence>
<evidence type="ECO:0000256" key="6">
    <source>
        <dbReference type="SAM" id="Phobius"/>
    </source>
</evidence>
<keyword evidence="3 6" id="KW-0812">Transmembrane</keyword>
<evidence type="ECO:0000256" key="1">
    <source>
        <dbReference type="ARBA" id="ARBA00004651"/>
    </source>
</evidence>
<feature type="domain" description="Major facilitator superfamily (MFS) profile" evidence="7">
    <location>
        <begin position="17"/>
        <end position="513"/>
    </location>
</feature>
<organism evidence="8 9">
    <name type="scientific">Mycobacterium talmoniae</name>
    <dbReference type="NCBI Taxonomy" id="1858794"/>
    <lineage>
        <taxon>Bacteria</taxon>
        <taxon>Bacillati</taxon>
        <taxon>Actinomycetota</taxon>
        <taxon>Actinomycetes</taxon>
        <taxon>Mycobacteriales</taxon>
        <taxon>Mycobacteriaceae</taxon>
        <taxon>Mycobacterium</taxon>
    </lineage>
</organism>
<feature type="transmembrane region" description="Helical" evidence="6">
    <location>
        <begin position="114"/>
        <end position="134"/>
    </location>
</feature>
<evidence type="ECO:0000256" key="4">
    <source>
        <dbReference type="ARBA" id="ARBA00022989"/>
    </source>
</evidence>
<dbReference type="Gene3D" id="1.20.1720.10">
    <property type="entry name" value="Multidrug resistance protein D"/>
    <property type="match status" value="1"/>
</dbReference>
<dbReference type="GO" id="GO:0005886">
    <property type="term" value="C:plasma membrane"/>
    <property type="evidence" value="ECO:0007669"/>
    <property type="project" value="UniProtKB-SubCell"/>
</dbReference>
<feature type="transmembrane region" description="Helical" evidence="6">
    <location>
        <begin position="363"/>
        <end position="385"/>
    </location>
</feature>
<keyword evidence="4 6" id="KW-1133">Transmembrane helix</keyword>
<feature type="transmembrane region" description="Helical" evidence="6">
    <location>
        <begin position="406"/>
        <end position="425"/>
    </location>
</feature>
<name>A0A2S8BF61_9MYCO</name>
<evidence type="ECO:0000313" key="9">
    <source>
        <dbReference type="Proteomes" id="UP000238296"/>
    </source>
</evidence>
<dbReference type="PANTHER" id="PTHR42718:SF9">
    <property type="entry name" value="MAJOR FACILITATOR SUPERFAMILY MULTIDRUG TRANSPORTER MFSC"/>
    <property type="match status" value="1"/>
</dbReference>
<protein>
    <submittedName>
        <fullName evidence="8">Putative multidrug resistance protein EmrY</fullName>
    </submittedName>
</protein>
<comment type="subcellular location">
    <subcellularLocation>
        <location evidence="1">Cell membrane</location>
        <topology evidence="1">Multi-pass membrane protein</topology>
    </subcellularLocation>
</comment>
<feature type="transmembrane region" description="Helical" evidence="6">
    <location>
        <begin position="172"/>
        <end position="192"/>
    </location>
</feature>
<evidence type="ECO:0000313" key="8">
    <source>
        <dbReference type="EMBL" id="PQM45311.1"/>
    </source>
</evidence>
<feature type="transmembrane region" description="Helical" evidence="6">
    <location>
        <begin position="310"/>
        <end position="330"/>
    </location>
</feature>
<dbReference type="EMBL" id="PPEA01000654">
    <property type="protein sequence ID" value="PQM45311.1"/>
    <property type="molecule type" value="Genomic_DNA"/>
</dbReference>
<dbReference type="Proteomes" id="UP000238296">
    <property type="component" value="Unassembled WGS sequence"/>
</dbReference>
<feature type="transmembrane region" description="Helical" evidence="6">
    <location>
        <begin position="204"/>
        <end position="224"/>
    </location>
</feature>
<keyword evidence="5 6" id="KW-0472">Membrane</keyword>
<dbReference type="Pfam" id="PF07690">
    <property type="entry name" value="MFS_1"/>
    <property type="match status" value="1"/>
</dbReference>
<feature type="transmembrane region" description="Helical" evidence="6">
    <location>
        <begin position="84"/>
        <end position="108"/>
    </location>
</feature>
<dbReference type="SUPFAM" id="SSF103473">
    <property type="entry name" value="MFS general substrate transporter"/>
    <property type="match status" value="1"/>
</dbReference>
<comment type="caution">
    <text evidence="8">The sequence shown here is derived from an EMBL/GenBank/DDBJ whole genome shotgun (WGS) entry which is preliminary data.</text>
</comment>
<feature type="transmembrane region" description="Helical" evidence="6">
    <location>
        <begin position="230"/>
        <end position="249"/>
    </location>
</feature>
<dbReference type="GO" id="GO:0022857">
    <property type="term" value="F:transmembrane transporter activity"/>
    <property type="evidence" value="ECO:0007669"/>
    <property type="project" value="InterPro"/>
</dbReference>
<gene>
    <name evidence="8" type="primary">emrY</name>
    <name evidence="8" type="ORF">C1Y40_04536</name>
</gene>
<evidence type="ECO:0000256" key="3">
    <source>
        <dbReference type="ARBA" id="ARBA00022692"/>
    </source>
</evidence>